<keyword evidence="2" id="KW-0812">Transmembrane</keyword>
<reference evidence="3 4" key="1">
    <citation type="submission" date="2019-06" db="EMBL/GenBank/DDBJ databases">
        <title>Sequencing the genomes of 1000 actinobacteria strains.</title>
        <authorList>
            <person name="Klenk H.-P."/>
        </authorList>
    </citation>
    <scope>NUCLEOTIDE SEQUENCE [LARGE SCALE GENOMIC DNA]</scope>
    <source>
        <strain evidence="3 4">DSM 46699</strain>
    </source>
</reference>
<accession>A0A561V8X1</accession>
<evidence type="ECO:0000256" key="1">
    <source>
        <dbReference type="SAM" id="MobiDB-lite"/>
    </source>
</evidence>
<gene>
    <name evidence="3" type="ORF">FHU35_11659</name>
</gene>
<feature type="transmembrane region" description="Helical" evidence="2">
    <location>
        <begin position="12"/>
        <end position="33"/>
    </location>
</feature>
<sequence length="384" mass="41608">MRKLVRRARSRSHYAWFLAVREWPLLVVALGVLLGAVVALPVVAGAALSLIVLVLGVVVLTRDLRGLRGRWSGFEFSQDGAPFPHTEIAVPATYPAAFYSHLAGRGTALLSDEIDHAVRERRFGVRIAEESYRPAAELRATAPHLPQLHSATRPLLDRPVVGLRSDPLPGSGDAEVRVHRARSFDFQCSNELCGMRIADRETGEEFDPRRRLLTDSAGRLRSLDAGELADVVGVSTLAFTTEGLLVVVGDGDPSGGGPLEPRDLATSDGTPRQTLHDVLRTGMERRLRESTGLSSGSVAGTELTGFARWMERGAKPEFFGITRLSASSNSIRGADLSFFEVDLATLRRELRTGADLLEAPSLPGQLRETGSLRLLLAVRAAALR</sequence>
<dbReference type="Proteomes" id="UP000316184">
    <property type="component" value="Unassembled WGS sequence"/>
</dbReference>
<keyword evidence="4" id="KW-1185">Reference proteome</keyword>
<dbReference type="AlphaFoldDB" id="A0A561V8X1"/>
<dbReference type="OrthoDB" id="5147270at2"/>
<name>A0A561V8X1_9PSEU</name>
<feature type="region of interest" description="Disordered" evidence="1">
    <location>
        <begin position="251"/>
        <end position="271"/>
    </location>
</feature>
<dbReference type="EMBL" id="VIWX01000001">
    <property type="protein sequence ID" value="TWG08040.1"/>
    <property type="molecule type" value="Genomic_DNA"/>
</dbReference>
<evidence type="ECO:0000313" key="3">
    <source>
        <dbReference type="EMBL" id="TWG08040.1"/>
    </source>
</evidence>
<evidence type="ECO:0000313" key="4">
    <source>
        <dbReference type="Proteomes" id="UP000316184"/>
    </source>
</evidence>
<proteinExistence type="predicted"/>
<organism evidence="3 4">
    <name type="scientific">Saccharopolyspora dendranthemae</name>
    <dbReference type="NCBI Taxonomy" id="1181886"/>
    <lineage>
        <taxon>Bacteria</taxon>
        <taxon>Bacillati</taxon>
        <taxon>Actinomycetota</taxon>
        <taxon>Actinomycetes</taxon>
        <taxon>Pseudonocardiales</taxon>
        <taxon>Pseudonocardiaceae</taxon>
        <taxon>Saccharopolyspora</taxon>
    </lineage>
</organism>
<evidence type="ECO:0000256" key="2">
    <source>
        <dbReference type="SAM" id="Phobius"/>
    </source>
</evidence>
<feature type="transmembrane region" description="Helical" evidence="2">
    <location>
        <begin position="39"/>
        <end position="60"/>
    </location>
</feature>
<keyword evidence="2" id="KW-0472">Membrane</keyword>
<keyword evidence="2" id="KW-1133">Transmembrane helix</keyword>
<comment type="caution">
    <text evidence="3">The sequence shown here is derived from an EMBL/GenBank/DDBJ whole genome shotgun (WGS) entry which is preliminary data.</text>
</comment>
<protein>
    <submittedName>
        <fullName evidence="3">Uncharacterized protein</fullName>
    </submittedName>
</protein>